<proteinExistence type="predicted"/>
<protein>
    <submittedName>
        <fullName evidence="2">Uncharacterized protein</fullName>
    </submittedName>
</protein>
<reference evidence="2 3" key="1">
    <citation type="submission" date="2023-08" db="EMBL/GenBank/DDBJ databases">
        <title>A Necator americanus chromosomal reference genome.</title>
        <authorList>
            <person name="Ilik V."/>
            <person name="Petrzelkova K.J."/>
            <person name="Pardy F."/>
            <person name="Fuh T."/>
            <person name="Niatou-Singa F.S."/>
            <person name="Gouil Q."/>
            <person name="Baker L."/>
            <person name="Ritchie M.E."/>
            <person name="Jex A.R."/>
            <person name="Gazzola D."/>
            <person name="Li H."/>
            <person name="Toshio Fujiwara R."/>
            <person name="Zhan B."/>
            <person name="Aroian R.V."/>
            <person name="Pafco B."/>
            <person name="Schwarz E.M."/>
        </authorList>
    </citation>
    <scope>NUCLEOTIDE SEQUENCE [LARGE SCALE GENOMIC DNA]</scope>
    <source>
        <strain evidence="2 3">Aroian</strain>
        <tissue evidence="2">Whole animal</tissue>
    </source>
</reference>
<name>A0ABR1DRJ6_NECAM</name>
<dbReference type="EMBL" id="JAVFWL010000004">
    <property type="protein sequence ID" value="KAK6752798.1"/>
    <property type="molecule type" value="Genomic_DNA"/>
</dbReference>
<keyword evidence="1" id="KW-1133">Transmembrane helix</keyword>
<sequence>MANPEELMGKLTIGLTGIMASVFLMGLAANSLPRTSTVPNMTIYILTCLSLVVNSALYVLVFPDDPFTKKIVPERVLAAKDKLERKSPWCILWRLVSVHNILCVCLILAAFVHLMVLVNAT</sequence>
<evidence type="ECO:0000313" key="2">
    <source>
        <dbReference type="EMBL" id="KAK6752798.1"/>
    </source>
</evidence>
<keyword evidence="3" id="KW-1185">Reference proteome</keyword>
<gene>
    <name evidence="2" type="primary">Necator_chrIV.g17211</name>
    <name evidence="2" type="ORF">RB195_003913</name>
</gene>
<dbReference type="Gene3D" id="1.20.58.390">
    <property type="entry name" value="Neurotransmitter-gated ion-channel transmembrane domain"/>
    <property type="match status" value="1"/>
</dbReference>
<evidence type="ECO:0000313" key="3">
    <source>
        <dbReference type="Proteomes" id="UP001303046"/>
    </source>
</evidence>
<accession>A0ABR1DRJ6</accession>
<dbReference type="SUPFAM" id="SSF90112">
    <property type="entry name" value="Neurotransmitter-gated ion-channel transmembrane pore"/>
    <property type="match status" value="1"/>
</dbReference>
<dbReference type="InterPro" id="IPR038050">
    <property type="entry name" value="Neuro_actylchol_rec"/>
</dbReference>
<dbReference type="Proteomes" id="UP001303046">
    <property type="component" value="Unassembled WGS sequence"/>
</dbReference>
<keyword evidence="1" id="KW-0812">Transmembrane</keyword>
<organism evidence="2 3">
    <name type="scientific">Necator americanus</name>
    <name type="common">Human hookworm</name>
    <dbReference type="NCBI Taxonomy" id="51031"/>
    <lineage>
        <taxon>Eukaryota</taxon>
        <taxon>Metazoa</taxon>
        <taxon>Ecdysozoa</taxon>
        <taxon>Nematoda</taxon>
        <taxon>Chromadorea</taxon>
        <taxon>Rhabditida</taxon>
        <taxon>Rhabditina</taxon>
        <taxon>Rhabditomorpha</taxon>
        <taxon>Strongyloidea</taxon>
        <taxon>Ancylostomatidae</taxon>
        <taxon>Bunostominae</taxon>
        <taxon>Necator</taxon>
    </lineage>
</organism>
<dbReference type="InterPro" id="IPR036719">
    <property type="entry name" value="Neuro-gated_channel_TM_sf"/>
</dbReference>
<comment type="caution">
    <text evidence="2">The sequence shown here is derived from an EMBL/GenBank/DDBJ whole genome shotgun (WGS) entry which is preliminary data.</text>
</comment>
<evidence type="ECO:0000256" key="1">
    <source>
        <dbReference type="SAM" id="Phobius"/>
    </source>
</evidence>
<feature type="transmembrane region" description="Helical" evidence="1">
    <location>
        <begin position="91"/>
        <end position="118"/>
    </location>
</feature>
<keyword evidence="1" id="KW-0472">Membrane</keyword>
<feature type="transmembrane region" description="Helical" evidence="1">
    <location>
        <begin position="7"/>
        <end position="29"/>
    </location>
</feature>
<feature type="transmembrane region" description="Helical" evidence="1">
    <location>
        <begin position="41"/>
        <end position="61"/>
    </location>
</feature>